<keyword evidence="2" id="KW-1184">Jasmonic acid signaling pathway</keyword>
<dbReference type="GO" id="GO:2000022">
    <property type="term" value="P:regulation of jasmonic acid mediated signaling pathway"/>
    <property type="evidence" value="ECO:0000318"/>
    <property type="project" value="GO_Central"/>
</dbReference>
<comment type="domain">
    <text evidence="2">The jas domain is required for interaction with COI1.</text>
</comment>
<dbReference type="FunCoup" id="A0A1U8B4T9">
    <property type="interactions" value="58"/>
</dbReference>
<evidence type="ECO:0000256" key="1">
    <source>
        <dbReference type="ARBA" id="ARBA00008614"/>
    </source>
</evidence>
<dbReference type="InterPro" id="IPR040390">
    <property type="entry name" value="TIFY/JAZ"/>
</dbReference>
<evidence type="ECO:0000256" key="2">
    <source>
        <dbReference type="RuleBase" id="RU369065"/>
    </source>
</evidence>
<dbReference type="SMART" id="SM00979">
    <property type="entry name" value="TIFY"/>
    <property type="match status" value="1"/>
</dbReference>
<dbReference type="PROSITE" id="PS51320">
    <property type="entry name" value="TIFY"/>
    <property type="match status" value="1"/>
</dbReference>
<evidence type="ECO:0000259" key="4">
    <source>
        <dbReference type="PROSITE" id="PS51320"/>
    </source>
</evidence>
<feature type="region of interest" description="Disordered" evidence="3">
    <location>
        <begin position="89"/>
        <end position="111"/>
    </location>
</feature>
<dbReference type="PANTHER" id="PTHR33077">
    <property type="entry name" value="PROTEIN TIFY 4A-RELATED-RELATED"/>
    <property type="match status" value="1"/>
</dbReference>
<dbReference type="Pfam" id="PF09425">
    <property type="entry name" value="Jas_motif"/>
    <property type="match status" value="1"/>
</dbReference>
<dbReference type="eggNOG" id="ENOG502S434">
    <property type="taxonomic scope" value="Eukaryota"/>
</dbReference>
<feature type="region of interest" description="Disordered" evidence="3">
    <location>
        <begin position="26"/>
        <end position="55"/>
    </location>
</feature>
<dbReference type="GO" id="GO:0031347">
    <property type="term" value="P:regulation of defense response"/>
    <property type="evidence" value="ECO:0000318"/>
    <property type="project" value="GO_Central"/>
</dbReference>
<reference evidence="6" key="1">
    <citation type="submission" date="2025-08" db="UniProtKB">
        <authorList>
            <consortium name="RefSeq"/>
        </authorList>
    </citation>
    <scope>IDENTIFICATION</scope>
</reference>
<feature type="domain" description="Tify" evidence="4">
    <location>
        <begin position="51"/>
        <end position="85"/>
    </location>
</feature>
<dbReference type="InterPro" id="IPR018467">
    <property type="entry name" value="CCT_CS"/>
</dbReference>
<dbReference type="OMA" id="GRICACD"/>
<comment type="similarity">
    <text evidence="1 2">Belongs to the TIFY/JAZ family.</text>
</comment>
<dbReference type="InParanoid" id="A0A1U8B4T9"/>
<comment type="subcellular location">
    <subcellularLocation>
        <location evidence="2">Nucleus</location>
    </subcellularLocation>
</comment>
<dbReference type="InterPro" id="IPR010399">
    <property type="entry name" value="Tify_dom"/>
</dbReference>
<dbReference type="GeneID" id="104610779"/>
<evidence type="ECO:0000313" key="5">
    <source>
        <dbReference type="Proteomes" id="UP000189703"/>
    </source>
</evidence>
<proteinExistence type="inferred from homology"/>
<organism evidence="5 6">
    <name type="scientific">Nelumbo nucifera</name>
    <name type="common">Sacred lotus</name>
    <dbReference type="NCBI Taxonomy" id="4432"/>
    <lineage>
        <taxon>Eukaryota</taxon>
        <taxon>Viridiplantae</taxon>
        <taxon>Streptophyta</taxon>
        <taxon>Embryophyta</taxon>
        <taxon>Tracheophyta</taxon>
        <taxon>Spermatophyta</taxon>
        <taxon>Magnoliopsida</taxon>
        <taxon>Proteales</taxon>
        <taxon>Nelumbonaceae</taxon>
        <taxon>Nelumbo</taxon>
    </lineage>
</organism>
<dbReference type="KEGG" id="nnu:104610779"/>
<keyword evidence="5" id="KW-1185">Reference proteome</keyword>
<name>A0A1U8B4T9_NELNU</name>
<evidence type="ECO:0000256" key="3">
    <source>
        <dbReference type="SAM" id="MobiDB-lite"/>
    </source>
</evidence>
<dbReference type="GO" id="GO:0005634">
    <property type="term" value="C:nucleus"/>
    <property type="evidence" value="ECO:0000318"/>
    <property type="project" value="GO_Central"/>
</dbReference>
<sequence length="137" mass="15620">MAKSTLPLALRRNCNLDLCLFPLGSRPSSDSDNSSLSEASIRTQRQQEQAQQQKQQQLTIFYNGRVCVCDVTDLQARAIICIARREMGERMTTPRSPLSPPLQSQLQSLPGLSMKRSLQRFLQKRKNRMQDASPYKH</sequence>
<dbReference type="AlphaFoldDB" id="A0A1U8B4T9"/>
<dbReference type="OrthoDB" id="782771at2759"/>
<dbReference type="PANTHER" id="PTHR33077:SF17">
    <property type="entry name" value="PROTEIN TIFY 5B"/>
    <property type="match status" value="1"/>
</dbReference>
<protein>
    <recommendedName>
        <fullName evidence="2">Protein TIFY</fullName>
    </recommendedName>
    <alternativeName>
        <fullName evidence="2">Jasmonate ZIM domain-containing protein</fullName>
    </alternativeName>
</protein>
<dbReference type="GO" id="GO:0009611">
    <property type="term" value="P:response to wounding"/>
    <property type="evidence" value="ECO:0000318"/>
    <property type="project" value="GO_Central"/>
</dbReference>
<gene>
    <name evidence="6" type="primary">LOC104610779</name>
</gene>
<keyword evidence="2" id="KW-0539">Nucleus</keyword>
<comment type="function">
    <text evidence="2">Repressor of jasmonate responses.</text>
</comment>
<accession>A0A1U8B4T9</accession>
<dbReference type="RefSeq" id="XP_010275855.1">
    <property type="nucleotide sequence ID" value="XM_010277553.2"/>
</dbReference>
<feature type="compositionally biased region" description="Low complexity" evidence="3">
    <location>
        <begin position="101"/>
        <end position="111"/>
    </location>
</feature>
<dbReference type="STRING" id="4432.A0A1U8B4T9"/>
<dbReference type="Proteomes" id="UP000189703">
    <property type="component" value="Unplaced"/>
</dbReference>
<dbReference type="Pfam" id="PF06200">
    <property type="entry name" value="tify"/>
    <property type="match status" value="1"/>
</dbReference>
<evidence type="ECO:0000313" key="6">
    <source>
        <dbReference type="RefSeq" id="XP_010275855.1"/>
    </source>
</evidence>